<reference evidence="3" key="1">
    <citation type="submission" date="2013-11" db="EMBL/GenBank/DDBJ databases">
        <title>Genome sequence of the fusiform rust pathogen reveals effectors for host alternation and coevolution with pine.</title>
        <authorList>
            <consortium name="DOE Joint Genome Institute"/>
            <person name="Smith K."/>
            <person name="Pendleton A."/>
            <person name="Kubisiak T."/>
            <person name="Anderson C."/>
            <person name="Salamov A."/>
            <person name="Aerts A."/>
            <person name="Riley R."/>
            <person name="Clum A."/>
            <person name="Lindquist E."/>
            <person name="Ence D."/>
            <person name="Campbell M."/>
            <person name="Kronenberg Z."/>
            <person name="Feau N."/>
            <person name="Dhillon B."/>
            <person name="Hamelin R."/>
            <person name="Burleigh J."/>
            <person name="Smith J."/>
            <person name="Yandell M."/>
            <person name="Nelson C."/>
            <person name="Grigoriev I."/>
            <person name="Davis J."/>
        </authorList>
    </citation>
    <scope>NUCLEOTIDE SEQUENCE</scope>
    <source>
        <strain evidence="3">G11</strain>
    </source>
</reference>
<protein>
    <submittedName>
        <fullName evidence="3">Uncharacterized protein</fullName>
    </submittedName>
</protein>
<dbReference type="AlphaFoldDB" id="A0A9P6NBU5"/>
<evidence type="ECO:0000256" key="1">
    <source>
        <dbReference type="SAM" id="MobiDB-lite"/>
    </source>
</evidence>
<dbReference type="Proteomes" id="UP000886653">
    <property type="component" value="Unassembled WGS sequence"/>
</dbReference>
<evidence type="ECO:0000313" key="3">
    <source>
        <dbReference type="EMBL" id="KAG0143775.1"/>
    </source>
</evidence>
<evidence type="ECO:0000313" key="4">
    <source>
        <dbReference type="Proteomes" id="UP000886653"/>
    </source>
</evidence>
<feature type="transmembrane region" description="Helical" evidence="2">
    <location>
        <begin position="6"/>
        <end position="26"/>
    </location>
</feature>
<dbReference type="EMBL" id="MU167311">
    <property type="protein sequence ID" value="KAG0143775.1"/>
    <property type="molecule type" value="Genomic_DNA"/>
</dbReference>
<comment type="caution">
    <text evidence="3">The sequence shown here is derived from an EMBL/GenBank/DDBJ whole genome shotgun (WGS) entry which is preliminary data.</text>
</comment>
<keyword evidence="4" id="KW-1185">Reference proteome</keyword>
<keyword evidence="2" id="KW-1133">Transmembrane helix</keyword>
<keyword evidence="2" id="KW-0812">Transmembrane</keyword>
<accession>A0A9P6NBU5</accession>
<sequence length="161" mass="17492">MLSNKVFSFGVVFLLACFVIFGFVIASSSEEEMRLYNSNLVKRDDGLTLAELSRFYTKRSEASLEERDGGNNDGGNYNGGNNNEGKSDEANNNGVNSHGFNINGLNSNGFNNNGANNIGDSKDPNSSEKPKYEAKNSGPRIRVDQMLWGLLGGATFMVFLA</sequence>
<feature type="region of interest" description="Disordered" evidence="1">
    <location>
        <begin position="111"/>
        <end position="138"/>
    </location>
</feature>
<dbReference type="PROSITE" id="PS51257">
    <property type="entry name" value="PROKAR_LIPOPROTEIN"/>
    <property type="match status" value="1"/>
</dbReference>
<gene>
    <name evidence="3" type="ORF">CROQUDRAFT_95923</name>
</gene>
<name>A0A9P6NBU5_9BASI</name>
<evidence type="ECO:0000256" key="2">
    <source>
        <dbReference type="SAM" id="Phobius"/>
    </source>
</evidence>
<feature type="compositionally biased region" description="Basic and acidic residues" evidence="1">
    <location>
        <begin position="61"/>
        <end position="70"/>
    </location>
</feature>
<organism evidence="3 4">
    <name type="scientific">Cronartium quercuum f. sp. fusiforme G11</name>
    <dbReference type="NCBI Taxonomy" id="708437"/>
    <lineage>
        <taxon>Eukaryota</taxon>
        <taxon>Fungi</taxon>
        <taxon>Dikarya</taxon>
        <taxon>Basidiomycota</taxon>
        <taxon>Pucciniomycotina</taxon>
        <taxon>Pucciniomycetes</taxon>
        <taxon>Pucciniales</taxon>
        <taxon>Coleosporiaceae</taxon>
        <taxon>Cronartium</taxon>
    </lineage>
</organism>
<feature type="region of interest" description="Disordered" evidence="1">
    <location>
        <begin position="61"/>
        <end position="98"/>
    </location>
</feature>
<proteinExistence type="predicted"/>
<feature type="compositionally biased region" description="Basic and acidic residues" evidence="1">
    <location>
        <begin position="120"/>
        <end position="134"/>
    </location>
</feature>
<keyword evidence="2" id="KW-0472">Membrane</keyword>